<dbReference type="RefSeq" id="WP_184035544.1">
    <property type="nucleotide sequence ID" value="NZ_JACHHY010000004.1"/>
</dbReference>
<reference evidence="1 2" key="1">
    <citation type="submission" date="2020-08" db="EMBL/GenBank/DDBJ databases">
        <title>Genomic Encyclopedia of Type Strains, Phase IV (KMG-IV): sequencing the most valuable type-strain genomes for metagenomic binning, comparative biology and taxonomic classification.</title>
        <authorList>
            <person name="Goeker M."/>
        </authorList>
    </citation>
    <scope>NUCLEOTIDE SEQUENCE [LARGE SCALE GENOMIC DNA]</scope>
    <source>
        <strain evidence="1 2">DSM 27165</strain>
    </source>
</reference>
<keyword evidence="2" id="KW-1185">Reference proteome</keyword>
<accession>A0A840MFW2</accession>
<dbReference type="AlphaFoldDB" id="A0A840MFW2"/>
<gene>
    <name evidence="1" type="ORF">HNQ59_000817</name>
</gene>
<organism evidence="1 2">
    <name type="scientific">Chitinivorax tropicus</name>
    <dbReference type="NCBI Taxonomy" id="714531"/>
    <lineage>
        <taxon>Bacteria</taxon>
        <taxon>Pseudomonadati</taxon>
        <taxon>Pseudomonadota</taxon>
        <taxon>Betaproteobacteria</taxon>
        <taxon>Chitinivorax</taxon>
    </lineage>
</organism>
<proteinExistence type="predicted"/>
<sequence>MYVIDRNVAVIKPKQLFLEWLNKLPENDVQLALDNLRADCTVLLIPEFEEPEEAVSYIDDMYEQIFEAELGSWCTDQAMWPRERNLKVFWEWFDVEIHTMVVDTLDEDVPPTPHDVH</sequence>
<evidence type="ECO:0008006" key="3">
    <source>
        <dbReference type="Google" id="ProtNLM"/>
    </source>
</evidence>
<evidence type="ECO:0000313" key="2">
    <source>
        <dbReference type="Proteomes" id="UP000575898"/>
    </source>
</evidence>
<name>A0A840MFW2_9PROT</name>
<comment type="caution">
    <text evidence="1">The sequence shown here is derived from an EMBL/GenBank/DDBJ whole genome shotgun (WGS) entry which is preliminary data.</text>
</comment>
<dbReference type="EMBL" id="JACHHY010000004">
    <property type="protein sequence ID" value="MBB5017548.1"/>
    <property type="molecule type" value="Genomic_DNA"/>
</dbReference>
<evidence type="ECO:0000313" key="1">
    <source>
        <dbReference type="EMBL" id="MBB5017548.1"/>
    </source>
</evidence>
<dbReference type="Proteomes" id="UP000575898">
    <property type="component" value="Unassembled WGS sequence"/>
</dbReference>
<protein>
    <recommendedName>
        <fullName evidence="3">VacJ</fullName>
    </recommendedName>
</protein>